<keyword evidence="6" id="KW-0539">Nucleus</keyword>
<proteinExistence type="predicted"/>
<dbReference type="InterPro" id="IPR058771">
    <property type="entry name" value="PWI_CCDC43"/>
</dbReference>
<protein>
    <submittedName>
        <fullName evidence="11">DUF1907 domain-containing protein</fullName>
    </submittedName>
</protein>
<evidence type="ECO:0000259" key="9">
    <source>
        <dbReference type="SMART" id="SM01168"/>
    </source>
</evidence>
<sequence>MLKNLDRPTLMPLACGANGRPVPMTCTKCGFFNYRISSSCQKMAATTLSNTSFSDWLEKYLTHLSNDIDIEVYGDYIEGLLKDETLDKQEIIDSIRSFLESVLPSKSAIEGSEMIFSRFHDSKATASTHSSSSNAATNTTVSEHFDHLEEQMRSILISTVVANTTTQASSYANPFSPTNSSTQSTALKTQGGKKQSHQKREHQRHKQRDACTAAVLRAAGVSGYQGDEEAEAALTVALADAEYFAKQATTGINGGVSPSATTVNTVSKGGKSGSGADVVAAMIAEREEEIDLEEIEETQGYAKKEGIKPGSVMDALSTLNPGKFSSSNTAVAAAEDLKSARHLKRMPTPGDVNSSSIPGYLLLNSRAAGSIGASAATPTPLGGSAASTMKKKSAPPSKHLADIGARAEEKHQRMMERQRERLGAVRPSGNRLDDMDAFFFSDDEDEVETKMGKSRQGKKDDVLLSSGGNRERAAEVEKLARVISAPEYAEARLKKKAEQAHQLEKNAKNKVDAHQRTQKWHCQRGIRCHYEETGEQSPNSFYAVLPGMANRILYDVCSTLECYLTPYFGHLTAKVVECPNLNQRPFYLGRSGICGDSTIANVGSLDYLLPCADPSRLYDIMDITKYTGHCQGMILGGGVGPFQCYKKPCEVSTEITYSTRGLQCNRSLIGFCSKECGSPSSERASNTLLSSLGQIFITEAMPGKVVEIVAHKRIGGPSIIDLMQAALYDKFSKQELPMALGGVFYLQNSGAQASVLCELPQEPYHTFPCLKKYQTSFNIDGPIIGVGTVLSHDPKKMGFSMASFYCWNASRLLTGHFENDICPEKATYTVYLTPAKKLYRQDKPVHN</sequence>
<name>A0A915EUP3_9CEST</name>
<dbReference type="AlphaFoldDB" id="A0A915EUP3"/>
<dbReference type="Pfam" id="PF26091">
    <property type="entry name" value="PWI_CCDC43"/>
    <property type="match status" value="1"/>
</dbReference>
<evidence type="ECO:0000256" key="5">
    <source>
        <dbReference type="ARBA" id="ARBA00022833"/>
    </source>
</evidence>
<feature type="region of interest" description="Disordered" evidence="8">
    <location>
        <begin position="169"/>
        <end position="210"/>
    </location>
</feature>
<dbReference type="Pfam" id="PF08925">
    <property type="entry name" value="DUF1907"/>
    <property type="match status" value="1"/>
</dbReference>
<evidence type="ECO:0000256" key="6">
    <source>
        <dbReference type="ARBA" id="ARBA00023242"/>
    </source>
</evidence>
<dbReference type="Proteomes" id="UP000887562">
    <property type="component" value="Unplaced"/>
</dbReference>
<evidence type="ECO:0000256" key="7">
    <source>
        <dbReference type="SAM" id="Coils"/>
    </source>
</evidence>
<accession>A0A915EUP3</accession>
<feature type="compositionally biased region" description="Basic residues" evidence="8">
    <location>
        <begin position="194"/>
        <end position="207"/>
    </location>
</feature>
<feature type="coiled-coil region" evidence="7">
    <location>
        <begin position="490"/>
        <end position="517"/>
    </location>
</feature>
<evidence type="ECO:0000256" key="8">
    <source>
        <dbReference type="SAM" id="MobiDB-lite"/>
    </source>
</evidence>
<dbReference type="InterPro" id="IPR015021">
    <property type="entry name" value="C11orf54_DUF1907"/>
</dbReference>
<dbReference type="PANTHER" id="PTHR13204:SF1">
    <property type="entry name" value="ESTER HYDROLASE C11ORF54"/>
    <property type="match status" value="1"/>
</dbReference>
<dbReference type="GO" id="GO:0008270">
    <property type="term" value="F:zinc ion binding"/>
    <property type="evidence" value="ECO:0007669"/>
    <property type="project" value="TreeGrafter"/>
</dbReference>
<evidence type="ECO:0000256" key="4">
    <source>
        <dbReference type="ARBA" id="ARBA00022801"/>
    </source>
</evidence>
<keyword evidence="5" id="KW-0862">Zinc</keyword>
<feature type="region of interest" description="Disordered" evidence="8">
    <location>
        <begin position="377"/>
        <end position="399"/>
    </location>
</feature>
<evidence type="ECO:0000256" key="2">
    <source>
        <dbReference type="ARBA" id="ARBA00011245"/>
    </source>
</evidence>
<dbReference type="SMART" id="SM01168">
    <property type="entry name" value="DUF1907"/>
    <property type="match status" value="1"/>
</dbReference>
<evidence type="ECO:0000256" key="1">
    <source>
        <dbReference type="ARBA" id="ARBA00004123"/>
    </source>
</evidence>
<reference evidence="11" key="1">
    <citation type="submission" date="2022-11" db="UniProtKB">
        <authorList>
            <consortium name="WormBaseParasite"/>
        </authorList>
    </citation>
    <scope>IDENTIFICATION</scope>
</reference>
<dbReference type="PANTHER" id="PTHR13204">
    <property type="entry name" value="PTD012 PROTEIN"/>
    <property type="match status" value="1"/>
</dbReference>
<dbReference type="GO" id="GO:0005634">
    <property type="term" value="C:nucleus"/>
    <property type="evidence" value="ECO:0007669"/>
    <property type="project" value="UniProtKB-SubCell"/>
</dbReference>
<dbReference type="GO" id="GO:0016788">
    <property type="term" value="F:hydrolase activity, acting on ester bonds"/>
    <property type="evidence" value="ECO:0007669"/>
    <property type="project" value="TreeGrafter"/>
</dbReference>
<keyword evidence="3" id="KW-0479">Metal-binding</keyword>
<comment type="subunit">
    <text evidence="2">Monomer.</text>
</comment>
<comment type="subcellular location">
    <subcellularLocation>
        <location evidence="1">Nucleus</location>
    </subcellularLocation>
</comment>
<evidence type="ECO:0000256" key="3">
    <source>
        <dbReference type="ARBA" id="ARBA00022723"/>
    </source>
</evidence>
<keyword evidence="10" id="KW-1185">Reference proteome</keyword>
<feature type="compositionally biased region" description="Polar residues" evidence="8">
    <location>
        <begin position="169"/>
        <end position="188"/>
    </location>
</feature>
<keyword evidence="4" id="KW-0378">Hydrolase</keyword>
<dbReference type="WBParaSite" id="maker-E.canG7_contigs_0174-snap-gene-0.10-mRNA-1">
    <property type="protein sequence ID" value="maker-E.canG7_contigs_0174-snap-gene-0.10-mRNA-1"/>
    <property type="gene ID" value="EcG7_07230"/>
</dbReference>
<dbReference type="SUPFAM" id="SSF117856">
    <property type="entry name" value="AF0104/ALDC/Ptd012-like"/>
    <property type="match status" value="1"/>
</dbReference>
<evidence type="ECO:0000313" key="10">
    <source>
        <dbReference type="Proteomes" id="UP000887562"/>
    </source>
</evidence>
<organism evidence="10 11">
    <name type="scientific">Echinococcus canadensis</name>
    <dbReference type="NCBI Taxonomy" id="519352"/>
    <lineage>
        <taxon>Eukaryota</taxon>
        <taxon>Metazoa</taxon>
        <taxon>Spiralia</taxon>
        <taxon>Lophotrochozoa</taxon>
        <taxon>Platyhelminthes</taxon>
        <taxon>Cestoda</taxon>
        <taxon>Eucestoda</taxon>
        <taxon>Cyclophyllidea</taxon>
        <taxon>Taeniidae</taxon>
        <taxon>Echinococcus</taxon>
        <taxon>Echinococcus canadensis group</taxon>
    </lineage>
</organism>
<keyword evidence="7" id="KW-0175">Coiled coil</keyword>
<evidence type="ECO:0000313" key="11">
    <source>
        <dbReference type="WBParaSite" id="maker-E.canG7_contigs_0174-snap-gene-0.10-mRNA-1"/>
    </source>
</evidence>
<feature type="domain" description="DUF1907" evidence="9">
    <location>
        <begin position="559"/>
        <end position="841"/>
    </location>
</feature>